<dbReference type="STRING" id="225991.MA05_13980"/>
<dbReference type="InterPro" id="IPR000524">
    <property type="entry name" value="Tscrpt_reg_HTH_GntR"/>
</dbReference>
<dbReference type="GO" id="GO:0003700">
    <property type="term" value="F:DNA-binding transcription factor activity"/>
    <property type="evidence" value="ECO:0007669"/>
    <property type="project" value="InterPro"/>
</dbReference>
<dbReference type="CDD" id="cd07377">
    <property type="entry name" value="WHTH_GntR"/>
    <property type="match status" value="1"/>
</dbReference>
<keyword evidence="1" id="KW-0805">Transcription regulation</keyword>
<dbReference type="Gene3D" id="1.20.120.530">
    <property type="entry name" value="GntR ligand-binding domain-like"/>
    <property type="match status" value="1"/>
</dbReference>
<dbReference type="PROSITE" id="PS50949">
    <property type="entry name" value="HTH_GNTR"/>
    <property type="match status" value="1"/>
</dbReference>
<dbReference type="InterPro" id="IPR008920">
    <property type="entry name" value="TF_FadR/GntR_C"/>
</dbReference>
<dbReference type="RefSeq" id="WP_043384353.1">
    <property type="nucleotide sequence ID" value="NZ_JBOK01000013.1"/>
</dbReference>
<evidence type="ECO:0000256" key="3">
    <source>
        <dbReference type="ARBA" id="ARBA00023163"/>
    </source>
</evidence>
<sequence>MSVSFEPVKAGTSLADQVAQSLESSIRQGQLRPGDRLPTEVAMVAQFGVSRTVVREAISRLKSSGLVESKQGSGVYVQAARIEPLDLDKTQAASQEAVIQIVEVRRALEAEVAELAAARRNPEDIRRIHAAVQALADAVQQGRDGVSEDVAFHRAIAQAARNPFLLNTLDYLSQILAGATRVTRANEARRTDFSTAVTQEHAGIVQAIEAGDPAAARAAATAHMNNAISRIRQADPAFWAQDGRRLAQVLLPDAL</sequence>
<proteinExistence type="predicted"/>
<dbReference type="InterPro" id="IPR036390">
    <property type="entry name" value="WH_DNA-bd_sf"/>
</dbReference>
<keyword evidence="3" id="KW-0804">Transcription</keyword>
<evidence type="ECO:0000313" key="5">
    <source>
        <dbReference type="EMBL" id="EXU79690.1"/>
    </source>
</evidence>
<dbReference type="SUPFAM" id="SSF46785">
    <property type="entry name" value="Winged helix' DNA-binding domain"/>
    <property type="match status" value="1"/>
</dbReference>
<dbReference type="SUPFAM" id="SSF48008">
    <property type="entry name" value="GntR ligand-binding domain-like"/>
    <property type="match status" value="1"/>
</dbReference>
<evidence type="ECO:0000313" key="6">
    <source>
        <dbReference type="Proteomes" id="UP000020766"/>
    </source>
</evidence>
<dbReference type="PRINTS" id="PR00035">
    <property type="entry name" value="HTHGNTR"/>
</dbReference>
<dbReference type="EMBL" id="JBOK01000013">
    <property type="protein sequence ID" value="EXU79690.1"/>
    <property type="molecule type" value="Genomic_DNA"/>
</dbReference>
<dbReference type="PATRIC" id="fig|1457173.3.peg.2329"/>
<dbReference type="AlphaFoldDB" id="A0A014P0M1"/>
<dbReference type="SMART" id="SM00345">
    <property type="entry name" value="HTH_GNTR"/>
    <property type="match status" value="1"/>
</dbReference>
<evidence type="ECO:0000256" key="1">
    <source>
        <dbReference type="ARBA" id="ARBA00023015"/>
    </source>
</evidence>
<dbReference type="PANTHER" id="PTHR43537:SF5">
    <property type="entry name" value="UXU OPERON TRANSCRIPTIONAL REGULATOR"/>
    <property type="match status" value="1"/>
</dbReference>
<name>A0A014P0M1_9BURK</name>
<dbReference type="InterPro" id="IPR036388">
    <property type="entry name" value="WH-like_DNA-bd_sf"/>
</dbReference>
<comment type="caution">
    <text evidence="5">The sequence shown here is derived from an EMBL/GenBank/DDBJ whole genome shotgun (WGS) entry which is preliminary data.</text>
</comment>
<dbReference type="Pfam" id="PF00392">
    <property type="entry name" value="GntR"/>
    <property type="match status" value="1"/>
</dbReference>
<dbReference type="Proteomes" id="UP000020766">
    <property type="component" value="Unassembled WGS sequence"/>
</dbReference>
<gene>
    <name evidence="5" type="ORF">AX13_03310</name>
</gene>
<dbReference type="Pfam" id="PF07729">
    <property type="entry name" value="FCD"/>
    <property type="match status" value="1"/>
</dbReference>
<dbReference type="Gene3D" id="1.10.10.10">
    <property type="entry name" value="Winged helix-like DNA-binding domain superfamily/Winged helix DNA-binding domain"/>
    <property type="match status" value="1"/>
</dbReference>
<protein>
    <submittedName>
        <fullName evidence="5">GntR family transcriptional regulator</fullName>
    </submittedName>
</protein>
<dbReference type="PANTHER" id="PTHR43537">
    <property type="entry name" value="TRANSCRIPTIONAL REGULATOR, GNTR FAMILY"/>
    <property type="match status" value="1"/>
</dbReference>
<organism evidence="5 6">
    <name type="scientific">Comamonas aquatica DA1877</name>
    <dbReference type="NCBI Taxonomy" id="1457173"/>
    <lineage>
        <taxon>Bacteria</taxon>
        <taxon>Pseudomonadati</taxon>
        <taxon>Pseudomonadota</taxon>
        <taxon>Betaproteobacteria</taxon>
        <taxon>Burkholderiales</taxon>
        <taxon>Comamonadaceae</taxon>
        <taxon>Comamonas</taxon>
    </lineage>
</organism>
<dbReference type="GO" id="GO:0003677">
    <property type="term" value="F:DNA binding"/>
    <property type="evidence" value="ECO:0007669"/>
    <property type="project" value="UniProtKB-KW"/>
</dbReference>
<keyword evidence="6" id="KW-1185">Reference proteome</keyword>
<evidence type="ECO:0000259" key="4">
    <source>
        <dbReference type="PROSITE" id="PS50949"/>
    </source>
</evidence>
<reference evidence="5 6" key="1">
    <citation type="submission" date="2014-01" db="EMBL/GenBank/DDBJ databases">
        <title>Interspecies Systems Biology Uncovers Metabolites Affecting C. elegans Gene Expression and Life History Traits.</title>
        <authorList>
            <person name="Watson E."/>
            <person name="Macneil L.T."/>
            <person name="Ritter A.D."/>
            <person name="Yilmaz L.S."/>
            <person name="Rosebrock A.P."/>
            <person name="Caudy A.A."/>
            <person name="Walhout A.J."/>
        </authorList>
    </citation>
    <scope>NUCLEOTIDE SEQUENCE [LARGE SCALE GENOMIC DNA]</scope>
    <source>
        <strain evidence="5 6">DA1877</strain>
    </source>
</reference>
<evidence type="ECO:0000256" key="2">
    <source>
        <dbReference type="ARBA" id="ARBA00023125"/>
    </source>
</evidence>
<keyword evidence="2" id="KW-0238">DNA-binding</keyword>
<feature type="domain" description="HTH gntR-type" evidence="4">
    <location>
        <begin position="12"/>
        <end position="80"/>
    </location>
</feature>
<accession>A0A014P0M1</accession>
<dbReference type="SMART" id="SM00895">
    <property type="entry name" value="FCD"/>
    <property type="match status" value="1"/>
</dbReference>
<dbReference type="InterPro" id="IPR011711">
    <property type="entry name" value="GntR_C"/>
</dbReference>